<dbReference type="InterPro" id="IPR051453">
    <property type="entry name" value="MBL_Glyoxalase_II"/>
</dbReference>
<dbReference type="PANTHER" id="PTHR46233">
    <property type="entry name" value="HYDROXYACYLGLUTATHIONE HYDROLASE GLOC"/>
    <property type="match status" value="1"/>
</dbReference>
<evidence type="ECO:0000313" key="6">
    <source>
        <dbReference type="EMBL" id="HJG95997.1"/>
    </source>
</evidence>
<dbReference type="CDD" id="cd06262">
    <property type="entry name" value="metallo-hydrolase-like_MBL-fold"/>
    <property type="match status" value="1"/>
</dbReference>
<accession>A0A921SYZ9</accession>
<dbReference type="GO" id="GO:0046872">
    <property type="term" value="F:metal ion binding"/>
    <property type="evidence" value="ECO:0007669"/>
    <property type="project" value="UniProtKB-KW"/>
</dbReference>
<sequence>MIRKLPVTGVFTVNSYFLIDSETNHGFLIDPGAEPKKLLNYIKANNLTIEKILITHGHFDHIGAVKEISKSLNIPVYVHEKGEKYIQNPVWNLSADCGQYITIKATNYIKNNDVIKLEANPNITLRAIHVAGHTLDGVVFYSESEKAAFVGDNIFYGEIGRSDFYGGDLVTLFTEIKNKILTMPEETVLYPGHGPATTVRHEKNTNPYFCK</sequence>
<comment type="cofactor">
    <cofactor evidence="1">
        <name>Zn(2+)</name>
        <dbReference type="ChEBI" id="CHEBI:29105"/>
    </cofactor>
</comment>
<proteinExistence type="predicted"/>
<dbReference type="InterPro" id="IPR036866">
    <property type="entry name" value="RibonucZ/Hydroxyglut_hydro"/>
</dbReference>
<evidence type="ECO:0000313" key="7">
    <source>
        <dbReference type="Proteomes" id="UP000776700"/>
    </source>
</evidence>
<keyword evidence="3" id="KW-0378">Hydrolase</keyword>
<dbReference type="SMART" id="SM00849">
    <property type="entry name" value="Lactamase_B"/>
    <property type="match status" value="1"/>
</dbReference>
<reference evidence="6" key="1">
    <citation type="journal article" date="2021" name="PeerJ">
        <title>Extensive microbial diversity within the chicken gut microbiome revealed by metagenomics and culture.</title>
        <authorList>
            <person name="Gilroy R."/>
            <person name="Ravi A."/>
            <person name="Getino M."/>
            <person name="Pursley I."/>
            <person name="Horton D.L."/>
            <person name="Alikhan N.F."/>
            <person name="Baker D."/>
            <person name="Gharbi K."/>
            <person name="Hall N."/>
            <person name="Watson M."/>
            <person name="Adriaenssens E.M."/>
            <person name="Foster-Nyarko E."/>
            <person name="Jarju S."/>
            <person name="Secka A."/>
            <person name="Antonio M."/>
            <person name="Oren A."/>
            <person name="Chaudhuri R.R."/>
            <person name="La Ragione R."/>
            <person name="Hildebrand F."/>
            <person name="Pallen M.J."/>
        </authorList>
    </citation>
    <scope>NUCLEOTIDE SEQUENCE</scope>
    <source>
        <strain evidence="6">1277</strain>
    </source>
</reference>
<dbReference type="EMBL" id="DYUB01000092">
    <property type="protein sequence ID" value="HJG95997.1"/>
    <property type="molecule type" value="Genomic_DNA"/>
</dbReference>
<reference evidence="6" key="2">
    <citation type="submission" date="2021-09" db="EMBL/GenBank/DDBJ databases">
        <authorList>
            <person name="Gilroy R."/>
        </authorList>
    </citation>
    <scope>NUCLEOTIDE SEQUENCE</scope>
    <source>
        <strain evidence="6">1277</strain>
    </source>
</reference>
<dbReference type="SUPFAM" id="SSF56281">
    <property type="entry name" value="Metallo-hydrolase/oxidoreductase"/>
    <property type="match status" value="1"/>
</dbReference>
<dbReference type="PANTHER" id="PTHR46233:SF3">
    <property type="entry name" value="HYDROXYACYLGLUTATHIONE HYDROLASE GLOC"/>
    <property type="match status" value="1"/>
</dbReference>
<dbReference type="GO" id="GO:0016787">
    <property type="term" value="F:hydrolase activity"/>
    <property type="evidence" value="ECO:0007669"/>
    <property type="project" value="UniProtKB-KW"/>
</dbReference>
<evidence type="ECO:0000256" key="4">
    <source>
        <dbReference type="ARBA" id="ARBA00022833"/>
    </source>
</evidence>
<dbReference type="InterPro" id="IPR001279">
    <property type="entry name" value="Metallo-B-lactamas"/>
</dbReference>
<dbReference type="Proteomes" id="UP000776700">
    <property type="component" value="Unassembled WGS sequence"/>
</dbReference>
<keyword evidence="4" id="KW-0862">Zinc</keyword>
<dbReference type="AlphaFoldDB" id="A0A921SYZ9"/>
<feature type="domain" description="Metallo-beta-lactamase" evidence="5">
    <location>
        <begin position="12"/>
        <end position="193"/>
    </location>
</feature>
<name>A0A921SYZ9_9FIRM</name>
<evidence type="ECO:0000256" key="3">
    <source>
        <dbReference type="ARBA" id="ARBA00022801"/>
    </source>
</evidence>
<protein>
    <submittedName>
        <fullName evidence="6">MBL fold metallo-hydrolase</fullName>
    </submittedName>
</protein>
<keyword evidence="2" id="KW-0479">Metal-binding</keyword>
<dbReference type="Pfam" id="PF00753">
    <property type="entry name" value="Lactamase_B"/>
    <property type="match status" value="1"/>
</dbReference>
<evidence type="ECO:0000256" key="2">
    <source>
        <dbReference type="ARBA" id="ARBA00022723"/>
    </source>
</evidence>
<organism evidence="6 7">
    <name type="scientific">Romboutsia timonensis</name>
    <dbReference type="NCBI Taxonomy" id="1776391"/>
    <lineage>
        <taxon>Bacteria</taxon>
        <taxon>Bacillati</taxon>
        <taxon>Bacillota</taxon>
        <taxon>Clostridia</taxon>
        <taxon>Peptostreptococcales</taxon>
        <taxon>Peptostreptococcaceae</taxon>
        <taxon>Romboutsia</taxon>
    </lineage>
</organism>
<evidence type="ECO:0000256" key="1">
    <source>
        <dbReference type="ARBA" id="ARBA00001947"/>
    </source>
</evidence>
<evidence type="ECO:0000259" key="5">
    <source>
        <dbReference type="SMART" id="SM00849"/>
    </source>
</evidence>
<gene>
    <name evidence="6" type="ORF">K8V90_02720</name>
</gene>
<comment type="caution">
    <text evidence="6">The sequence shown here is derived from an EMBL/GenBank/DDBJ whole genome shotgun (WGS) entry which is preliminary data.</text>
</comment>
<dbReference type="Gene3D" id="3.60.15.10">
    <property type="entry name" value="Ribonuclease Z/Hydroxyacylglutathione hydrolase-like"/>
    <property type="match status" value="1"/>
</dbReference>